<organism evidence="2 3">
    <name type="scientific">Tsukamurella paurometabola (strain ATCC 8368 / DSM 20162 / CCUG 35730 / CIP 100753 / JCM 10117 / KCTC 9821 / NBRC 16120 / NCIMB 702349 / NCTC 13040)</name>
    <name type="common">Corynebacterium paurometabolum</name>
    <dbReference type="NCBI Taxonomy" id="521096"/>
    <lineage>
        <taxon>Bacteria</taxon>
        <taxon>Bacillati</taxon>
        <taxon>Actinomycetota</taxon>
        <taxon>Actinomycetes</taxon>
        <taxon>Mycobacteriales</taxon>
        <taxon>Tsukamurellaceae</taxon>
        <taxon>Tsukamurella</taxon>
    </lineage>
</organism>
<proteinExistence type="predicted"/>
<dbReference type="KEGG" id="tpr:Tpau_3278"/>
<dbReference type="HOGENOM" id="CLU_2385274_0_0_11"/>
<reference evidence="3" key="1">
    <citation type="submission" date="2010-03" db="EMBL/GenBank/DDBJ databases">
        <title>The complete chromosome of Tsukamurella paurometabola DSM 20162.</title>
        <authorList>
            <consortium name="US DOE Joint Genome Institute (JGI-PGF)"/>
            <person name="Lucas S."/>
            <person name="Copeland A."/>
            <person name="Lapidus A."/>
            <person name="Glavina del Rio T."/>
            <person name="Dalin E."/>
            <person name="Tice H."/>
            <person name="Bruce D."/>
            <person name="Goodwin L."/>
            <person name="Pitluck S."/>
            <person name="Kyrpides N."/>
            <person name="Mavromatis K."/>
            <person name="Ivanova N."/>
            <person name="Mikhailova N."/>
            <person name="Munk A.C."/>
            <person name="Brettin T."/>
            <person name="Detter J.C."/>
            <person name="Tapia R."/>
            <person name="Han C."/>
            <person name="Larimer F."/>
            <person name="Land M."/>
            <person name="Hauser L."/>
            <person name="Markowitz V."/>
            <person name="Cheng J.-F."/>
            <person name="Hugenholtz P."/>
            <person name="Woyke T."/>
            <person name="Wu D."/>
            <person name="Jando M."/>
            <person name="Brambilla E."/>
            <person name="Klenk H.-P."/>
            <person name="Eisen J.A."/>
        </authorList>
    </citation>
    <scope>NUCLEOTIDE SEQUENCE [LARGE SCALE GENOMIC DNA]</scope>
    <source>
        <strain evidence="3">ATCC 8368 / DSM 20162 / CCUG 35730 / CIP 100753 / JCM 10117 / KCTC 9821 / NBRC 16120 / NCIMB 702349 / NCTC 13040</strain>
    </source>
</reference>
<dbReference type="AlphaFoldDB" id="D5UVT1"/>
<reference evidence="2 3" key="2">
    <citation type="journal article" date="2011" name="Stand. Genomic Sci.">
        <title>Complete genome sequence of Tsukamurella paurometabola type strain (no. 33).</title>
        <authorList>
            <person name="Munk A.C."/>
            <person name="Lapidus A."/>
            <person name="Lucas S."/>
            <person name="Nolan M."/>
            <person name="Tice H."/>
            <person name="Cheng J.F."/>
            <person name="Del Rio T.G."/>
            <person name="Goodwin L."/>
            <person name="Pitluck S."/>
            <person name="Liolios K."/>
            <person name="Huntemann M."/>
            <person name="Ivanova N."/>
            <person name="Mavromatis K."/>
            <person name="Mikhailova N."/>
            <person name="Pati A."/>
            <person name="Chen A."/>
            <person name="Palaniappan K."/>
            <person name="Tapia R."/>
            <person name="Han C."/>
            <person name="Land M."/>
            <person name="Hauser L."/>
            <person name="Chang Y.J."/>
            <person name="Jeffries C.D."/>
            <person name="Brettin T."/>
            <person name="Yasawong M."/>
            <person name="Brambilla E.M."/>
            <person name="Rohde M."/>
            <person name="Sikorski J."/>
            <person name="Goker M."/>
            <person name="Detter J.C."/>
            <person name="Woyke T."/>
            <person name="Bristow J."/>
            <person name="Eisen J.A."/>
            <person name="Markowitz V."/>
            <person name="Hugenholtz P."/>
            <person name="Kyrpides N.C."/>
            <person name="Klenk H.P."/>
        </authorList>
    </citation>
    <scope>NUCLEOTIDE SEQUENCE [LARGE SCALE GENOMIC DNA]</scope>
    <source>
        <strain evidence="3">ATCC 8368 / DSM 20162 / CCUG 35730 / CIP 100753 / JCM 10117 / KCTC 9821 / NBRC 16120 / NCIMB 702349 / NCTC 13040</strain>
    </source>
</reference>
<accession>D5UVT1</accession>
<evidence type="ECO:0000313" key="3">
    <source>
        <dbReference type="Proteomes" id="UP000001213"/>
    </source>
</evidence>
<feature type="chain" id="PRO_5003077863" evidence="1">
    <location>
        <begin position="29"/>
        <end position="94"/>
    </location>
</feature>
<evidence type="ECO:0000256" key="1">
    <source>
        <dbReference type="SAM" id="SignalP"/>
    </source>
</evidence>
<evidence type="ECO:0000313" key="2">
    <source>
        <dbReference type="EMBL" id="ADG79863.1"/>
    </source>
</evidence>
<feature type="signal peptide" evidence="1">
    <location>
        <begin position="1"/>
        <end position="28"/>
    </location>
</feature>
<gene>
    <name evidence="2" type="ordered locus">Tpau_3278</name>
</gene>
<dbReference type="RefSeq" id="WP_013127863.1">
    <property type="nucleotide sequence ID" value="NC_014158.1"/>
</dbReference>
<name>D5UVT1_TSUPD</name>
<keyword evidence="1" id="KW-0732">Signal</keyword>
<dbReference type="Proteomes" id="UP000001213">
    <property type="component" value="Chromosome"/>
</dbReference>
<protein>
    <submittedName>
        <fullName evidence="2">Uncharacterized protein</fullName>
    </submittedName>
</protein>
<sequence>MKTTLAKLSVVVAVVCGGLIAGQGTAAAALCKVTSYASIYDSPGAFLSTGSVSPGDSWWEDTTSFQFGKSWSKGSDPYSGIKSGWIERSALNCN</sequence>
<dbReference type="EMBL" id="CP001966">
    <property type="protein sequence ID" value="ADG79863.1"/>
    <property type="molecule type" value="Genomic_DNA"/>
</dbReference>
<keyword evidence="3" id="KW-1185">Reference proteome</keyword>